<keyword evidence="1 2" id="KW-0456">Lyase</keyword>
<dbReference type="InterPro" id="IPR013785">
    <property type="entry name" value="Aldolase_TIM"/>
</dbReference>
<evidence type="ECO:0000256" key="1">
    <source>
        <dbReference type="ARBA" id="ARBA00023239"/>
    </source>
</evidence>
<sequence length="59" mass="6122">MTAAFKGVFPPVPTIVNEQGELDRPGMARMLDHVIANGADGVLILGSGGGVFPFIELPT</sequence>
<dbReference type="AlphaFoldDB" id="A0A485BEC1"/>
<organism evidence="2 3">
    <name type="scientific">Raoultella planticola</name>
    <name type="common">Klebsiella planticola</name>
    <dbReference type="NCBI Taxonomy" id="575"/>
    <lineage>
        <taxon>Bacteria</taxon>
        <taxon>Pseudomonadati</taxon>
        <taxon>Pseudomonadota</taxon>
        <taxon>Gammaproteobacteria</taxon>
        <taxon>Enterobacterales</taxon>
        <taxon>Enterobacteriaceae</taxon>
        <taxon>Klebsiella/Raoultella group</taxon>
        <taxon>Raoultella</taxon>
    </lineage>
</organism>
<dbReference type="SUPFAM" id="SSF51569">
    <property type="entry name" value="Aldolase"/>
    <property type="match status" value="1"/>
</dbReference>
<name>A0A485BEC1_RAOPL</name>
<dbReference type="InterPro" id="IPR002220">
    <property type="entry name" value="DapA-like"/>
</dbReference>
<evidence type="ECO:0000313" key="2">
    <source>
        <dbReference type="EMBL" id="VFS70626.1"/>
    </source>
</evidence>
<proteinExistence type="predicted"/>
<dbReference type="Pfam" id="PF00701">
    <property type="entry name" value="DHDPS"/>
    <property type="match status" value="1"/>
</dbReference>
<protein>
    <submittedName>
        <fullName evidence="2">Probable 2-keto-3-deoxy-galactonate aldolase YagE</fullName>
        <ecNumber evidence="2">4.1.2.-</ecNumber>
    </submittedName>
</protein>
<dbReference type="GO" id="GO:0016829">
    <property type="term" value="F:lyase activity"/>
    <property type="evidence" value="ECO:0007669"/>
    <property type="project" value="UniProtKB-KW"/>
</dbReference>
<evidence type="ECO:0000313" key="3">
    <source>
        <dbReference type="Proteomes" id="UP000345637"/>
    </source>
</evidence>
<dbReference type="Gene3D" id="3.20.20.70">
    <property type="entry name" value="Aldolase class I"/>
    <property type="match status" value="1"/>
</dbReference>
<dbReference type="Proteomes" id="UP000345637">
    <property type="component" value="Unassembled WGS sequence"/>
</dbReference>
<dbReference type="EMBL" id="CAADJE010000024">
    <property type="protein sequence ID" value="VFS70626.1"/>
    <property type="molecule type" value="Genomic_DNA"/>
</dbReference>
<reference evidence="2 3" key="1">
    <citation type="submission" date="2019-03" db="EMBL/GenBank/DDBJ databases">
        <authorList>
            <consortium name="Pathogen Informatics"/>
        </authorList>
    </citation>
    <scope>NUCLEOTIDE SEQUENCE [LARGE SCALE GENOMIC DNA]</scope>
    <source>
        <strain evidence="2 3">NCTC12998</strain>
    </source>
</reference>
<accession>A0A485BEC1</accession>
<gene>
    <name evidence="2" type="primary">yagE_3</name>
    <name evidence="2" type="ORF">NCTC12998_03873</name>
</gene>
<dbReference type="EC" id="4.1.2.-" evidence="2"/>